<dbReference type="InterPro" id="IPR021994">
    <property type="entry name" value="DUF3592"/>
</dbReference>
<sequence>MPQGVVVTMAGFTGVSGAVALLTGLAGLRRIRRLRRAGLDVWALVKRTGAVGGEDNPRPVLQYTTEDGRVMEVASPVPASKRQPFAEGSHVLVRYDPEDPRELVLYGHERAAWEYAMAGVGAVFVLLGAGLLLG</sequence>
<keyword evidence="1" id="KW-0812">Transmembrane</keyword>
<keyword evidence="1" id="KW-0472">Membrane</keyword>
<comment type="caution">
    <text evidence="3">The sequence shown here is derived from an EMBL/GenBank/DDBJ whole genome shotgun (WGS) entry which is preliminary data.</text>
</comment>
<evidence type="ECO:0000256" key="1">
    <source>
        <dbReference type="SAM" id="Phobius"/>
    </source>
</evidence>
<feature type="domain" description="DUF3592" evidence="2">
    <location>
        <begin position="54"/>
        <end position="108"/>
    </location>
</feature>
<dbReference type="Pfam" id="PF12158">
    <property type="entry name" value="DUF3592"/>
    <property type="match status" value="1"/>
</dbReference>
<keyword evidence="4" id="KW-1185">Reference proteome</keyword>
<organism evidence="3 4">
    <name type="scientific">Streptomyces hokutonensis</name>
    <dbReference type="NCBI Taxonomy" id="1306990"/>
    <lineage>
        <taxon>Bacteria</taxon>
        <taxon>Bacillati</taxon>
        <taxon>Actinomycetota</taxon>
        <taxon>Actinomycetes</taxon>
        <taxon>Kitasatosporales</taxon>
        <taxon>Streptomycetaceae</taxon>
        <taxon>Streptomyces</taxon>
    </lineage>
</organism>
<evidence type="ECO:0000259" key="2">
    <source>
        <dbReference type="Pfam" id="PF12158"/>
    </source>
</evidence>
<dbReference type="RefSeq" id="WP_388108475.1">
    <property type="nucleotide sequence ID" value="NZ_JBIAHM010000008.1"/>
</dbReference>
<reference evidence="3 4" key="1">
    <citation type="submission" date="2024-10" db="EMBL/GenBank/DDBJ databases">
        <title>The Natural Products Discovery Center: Release of the First 8490 Sequenced Strains for Exploring Actinobacteria Biosynthetic Diversity.</title>
        <authorList>
            <person name="Kalkreuter E."/>
            <person name="Kautsar S.A."/>
            <person name="Yang D."/>
            <person name="Bader C.D."/>
            <person name="Teijaro C.N."/>
            <person name="Fluegel L."/>
            <person name="Davis C.M."/>
            <person name="Simpson J.R."/>
            <person name="Lauterbach L."/>
            <person name="Steele A.D."/>
            <person name="Gui C."/>
            <person name="Meng S."/>
            <person name="Li G."/>
            <person name="Viehrig K."/>
            <person name="Ye F."/>
            <person name="Su P."/>
            <person name="Kiefer A.F."/>
            <person name="Nichols A."/>
            <person name="Cepeda A.J."/>
            <person name="Yan W."/>
            <person name="Fan B."/>
            <person name="Jiang Y."/>
            <person name="Adhikari A."/>
            <person name="Zheng C.-J."/>
            <person name="Schuster L."/>
            <person name="Cowan T.M."/>
            <person name="Smanski M.J."/>
            <person name="Chevrette M.G."/>
            <person name="De Carvalho L.P.S."/>
            <person name="Shen B."/>
        </authorList>
    </citation>
    <scope>NUCLEOTIDE SEQUENCE [LARGE SCALE GENOMIC DNA]</scope>
    <source>
        <strain evidence="3 4">NPDC006488</strain>
    </source>
</reference>
<evidence type="ECO:0000313" key="3">
    <source>
        <dbReference type="EMBL" id="MFE9601339.1"/>
    </source>
</evidence>
<feature type="transmembrane region" description="Helical" evidence="1">
    <location>
        <begin position="115"/>
        <end position="133"/>
    </location>
</feature>
<keyword evidence="1" id="KW-1133">Transmembrane helix</keyword>
<dbReference type="EMBL" id="JBIAHM010000008">
    <property type="protein sequence ID" value="MFE9601339.1"/>
    <property type="molecule type" value="Genomic_DNA"/>
</dbReference>
<gene>
    <name evidence="3" type="ORF">ACFYNQ_22575</name>
</gene>
<accession>A0ABW6M5B6</accession>
<protein>
    <submittedName>
        <fullName evidence="3">DUF3592 domain-containing protein</fullName>
    </submittedName>
</protein>
<dbReference type="Proteomes" id="UP001601303">
    <property type="component" value="Unassembled WGS sequence"/>
</dbReference>
<evidence type="ECO:0000313" key="4">
    <source>
        <dbReference type="Proteomes" id="UP001601303"/>
    </source>
</evidence>
<name>A0ABW6M5B6_9ACTN</name>
<proteinExistence type="predicted"/>
<feature type="transmembrane region" description="Helical" evidence="1">
    <location>
        <begin position="6"/>
        <end position="28"/>
    </location>
</feature>